<keyword evidence="1" id="KW-0489">Methyltransferase</keyword>
<proteinExistence type="predicted"/>
<comment type="caution">
    <text evidence="1">The sequence shown here is derived from an EMBL/GenBank/DDBJ whole genome shotgun (WGS) entry which is preliminary data.</text>
</comment>
<dbReference type="Gene3D" id="3.40.50.150">
    <property type="entry name" value="Vaccinia Virus protein VP39"/>
    <property type="match status" value="1"/>
</dbReference>
<evidence type="ECO:0000313" key="2">
    <source>
        <dbReference type="Proteomes" id="UP000295096"/>
    </source>
</evidence>
<dbReference type="AlphaFoldDB" id="A0A4R5QAC3"/>
<name>A0A4R5QAC3_9PROT</name>
<keyword evidence="2" id="KW-1185">Reference proteome</keyword>
<dbReference type="GO" id="GO:0008168">
    <property type="term" value="F:methyltransferase activity"/>
    <property type="evidence" value="ECO:0007669"/>
    <property type="project" value="UniProtKB-KW"/>
</dbReference>
<dbReference type="InterPro" id="IPR029063">
    <property type="entry name" value="SAM-dependent_MTases_sf"/>
</dbReference>
<dbReference type="Proteomes" id="UP000295096">
    <property type="component" value="Unassembled WGS sequence"/>
</dbReference>
<keyword evidence="1" id="KW-0808">Transferase</keyword>
<protein>
    <submittedName>
        <fullName evidence="1">Class I SAM-dependent methyltransferase</fullName>
    </submittedName>
</protein>
<accession>A0A4R5QAC3</accession>
<dbReference type="CDD" id="cd02440">
    <property type="entry name" value="AdoMet_MTases"/>
    <property type="match status" value="1"/>
</dbReference>
<gene>
    <name evidence="1" type="ORF">E2C06_24315</name>
</gene>
<sequence length="489" mass="54609">MSSSSSDEMPVEEALRELDAELLALIRRGLERRTTSISSFGAIITGNAYQSVNLRGEIATGFRRSDPELFAGIPLQGKRFIDLGCNYGEKTRLAALAGAEYAEGVEYEEYFVRIGGLLSTYNRAFNVVVRQGDITQPGCVRADFDVGACFSAFVYLRQNLDEVLSRIRKLFILETHAMEAGWFEQYIPPVAASLPHWILYGFSDHGRGLETQRRAQIAFAREKEDAGLVAINRAAALSLTHSDVRSLSLPNSRRAQTLMGNRGRSRLLFGELRNSIATLGSHDQSELRELLRSALPQLDEIRIAYGQTKTHFGTDYYWRVLFDGIVHYLENLGLTPANPYLIFMRELVSQGAYDAGMTYELATEERAIARLAPRLERIVSILLTKAIPSPLVIFNPLAVPGLTREGYTPQDSQLDEHIHIEGRGEYRIQYIDGNHRLAAMWLSGASSCPVLPVWTNIFGLDKTSFAVFADSDKQDRLLVPLLAKSVLQL</sequence>
<reference evidence="1 2" key="1">
    <citation type="journal article" date="2016" name="J. Microbiol.">
        <title>Dankookia rubra gen. nov., sp. nov., an alphaproteobacterium isolated from sediment of a shallow stream.</title>
        <authorList>
            <person name="Kim W.H."/>
            <person name="Kim D.H."/>
            <person name="Kang K."/>
            <person name="Ahn T.Y."/>
        </authorList>
    </citation>
    <scope>NUCLEOTIDE SEQUENCE [LARGE SCALE GENOMIC DNA]</scope>
    <source>
        <strain evidence="1 2">JCM30602</strain>
    </source>
</reference>
<dbReference type="GO" id="GO:0032259">
    <property type="term" value="P:methylation"/>
    <property type="evidence" value="ECO:0007669"/>
    <property type="project" value="UniProtKB-KW"/>
</dbReference>
<dbReference type="SUPFAM" id="SSF53335">
    <property type="entry name" value="S-adenosyl-L-methionine-dependent methyltransferases"/>
    <property type="match status" value="1"/>
</dbReference>
<dbReference type="RefSeq" id="WP_133291182.1">
    <property type="nucleotide sequence ID" value="NZ_SMSJ01000047.1"/>
</dbReference>
<evidence type="ECO:0000313" key="1">
    <source>
        <dbReference type="EMBL" id="TDH60002.1"/>
    </source>
</evidence>
<organism evidence="1 2">
    <name type="scientific">Dankookia rubra</name>
    <dbReference type="NCBI Taxonomy" id="1442381"/>
    <lineage>
        <taxon>Bacteria</taxon>
        <taxon>Pseudomonadati</taxon>
        <taxon>Pseudomonadota</taxon>
        <taxon>Alphaproteobacteria</taxon>
        <taxon>Acetobacterales</taxon>
        <taxon>Roseomonadaceae</taxon>
        <taxon>Dankookia</taxon>
    </lineage>
</organism>
<dbReference type="EMBL" id="SMSJ01000047">
    <property type="protein sequence ID" value="TDH60002.1"/>
    <property type="molecule type" value="Genomic_DNA"/>
</dbReference>